<dbReference type="PANTHER" id="PTHR30346">
    <property type="entry name" value="TRANSCRIPTIONAL DUAL REGULATOR HCAR-RELATED"/>
    <property type="match status" value="1"/>
</dbReference>
<dbReference type="Proteomes" id="UP000671879">
    <property type="component" value="Chromosome"/>
</dbReference>
<dbReference type="GO" id="GO:0003677">
    <property type="term" value="F:DNA binding"/>
    <property type="evidence" value="ECO:0007669"/>
    <property type="project" value="UniProtKB-KW"/>
</dbReference>
<accession>A0A9Q7EZV6</accession>
<dbReference type="SUPFAM" id="SSF46785">
    <property type="entry name" value="Winged helix' DNA-binding domain"/>
    <property type="match status" value="1"/>
</dbReference>
<dbReference type="PROSITE" id="PS50931">
    <property type="entry name" value="HTH_LYSR"/>
    <property type="match status" value="1"/>
</dbReference>
<evidence type="ECO:0000256" key="2">
    <source>
        <dbReference type="ARBA" id="ARBA00023015"/>
    </source>
</evidence>
<evidence type="ECO:0000313" key="6">
    <source>
        <dbReference type="EMBL" id="QTX33341.1"/>
    </source>
</evidence>
<evidence type="ECO:0000256" key="4">
    <source>
        <dbReference type="ARBA" id="ARBA00023163"/>
    </source>
</evidence>
<dbReference type="Pfam" id="PF00126">
    <property type="entry name" value="HTH_1"/>
    <property type="match status" value="1"/>
</dbReference>
<comment type="similarity">
    <text evidence="1">Belongs to the LysR transcriptional regulatory family.</text>
</comment>
<protein>
    <submittedName>
        <fullName evidence="6">LysR family transcriptional regulator</fullName>
    </submittedName>
</protein>
<dbReference type="SUPFAM" id="SSF53850">
    <property type="entry name" value="Periplasmic binding protein-like II"/>
    <property type="match status" value="1"/>
</dbReference>
<gene>
    <name evidence="6" type="ORF">KAR29_05560</name>
</gene>
<name>A0A9Q7EZV6_9BACT</name>
<keyword evidence="2" id="KW-0805">Transcription regulation</keyword>
<proteinExistence type="inferred from homology"/>
<dbReference type="FunFam" id="1.10.10.10:FF:000001">
    <property type="entry name" value="LysR family transcriptional regulator"/>
    <property type="match status" value="1"/>
</dbReference>
<dbReference type="RefSeq" id="WP_274374626.1">
    <property type="nucleotide sequence ID" value="NZ_CP072943.1"/>
</dbReference>
<keyword evidence="4" id="KW-0804">Transcription</keyword>
<dbReference type="InterPro" id="IPR036390">
    <property type="entry name" value="WH_DNA-bd_sf"/>
</dbReference>
<dbReference type="InterPro" id="IPR005119">
    <property type="entry name" value="LysR_subst-bd"/>
</dbReference>
<dbReference type="PRINTS" id="PR00039">
    <property type="entry name" value="HTHLYSR"/>
</dbReference>
<sequence length="296" mass="33390">MDSRQLECFIALAEELNFRRAADRCLLTQPSMSQQLVRLEEQLEAKLVHRTKRKVQLTRAGQVFLAEARKIHDDMKQAKRLVQMTERGEMGHITVGATVPAIYIVLASIIGKFRELLPGVGIVVQEMDMLKQEEELRSHRIDVGSVHPPLDDKSLQCETIAQLAFDVVIHRENPLAERASLTMKDLENEPLVIFSRKLSPKLYDKMIELCQESGFTPKNIIEAAPAQAIIAHVASGLGVGFIASDLQKFNHPQVVYRELSKAKPYLTLGIAYNDRELSPVIRIFRDIAVEMGKTLK</sequence>
<organism evidence="6 7">
    <name type="scientific">Aminithiophilus ramosus</name>
    <dbReference type="NCBI Taxonomy" id="3029084"/>
    <lineage>
        <taxon>Bacteria</taxon>
        <taxon>Thermotogati</taxon>
        <taxon>Synergistota</taxon>
        <taxon>Synergistia</taxon>
        <taxon>Synergistales</taxon>
        <taxon>Aminithiophilaceae</taxon>
        <taxon>Aminithiophilus</taxon>
    </lineage>
</organism>
<keyword evidence="7" id="KW-1185">Reference proteome</keyword>
<dbReference type="Pfam" id="PF03466">
    <property type="entry name" value="LysR_substrate"/>
    <property type="match status" value="1"/>
</dbReference>
<dbReference type="KEGG" id="aram:KAR29_05560"/>
<evidence type="ECO:0000259" key="5">
    <source>
        <dbReference type="PROSITE" id="PS50931"/>
    </source>
</evidence>
<dbReference type="InterPro" id="IPR036388">
    <property type="entry name" value="WH-like_DNA-bd_sf"/>
</dbReference>
<feature type="domain" description="HTH lysR-type" evidence="5">
    <location>
        <begin position="1"/>
        <end position="58"/>
    </location>
</feature>
<dbReference type="InterPro" id="IPR000847">
    <property type="entry name" value="LysR_HTH_N"/>
</dbReference>
<dbReference type="PANTHER" id="PTHR30346:SF0">
    <property type="entry name" value="HCA OPERON TRANSCRIPTIONAL ACTIVATOR HCAR"/>
    <property type="match status" value="1"/>
</dbReference>
<evidence type="ECO:0000313" key="7">
    <source>
        <dbReference type="Proteomes" id="UP000671879"/>
    </source>
</evidence>
<evidence type="ECO:0000256" key="1">
    <source>
        <dbReference type="ARBA" id="ARBA00009437"/>
    </source>
</evidence>
<dbReference type="Gene3D" id="1.10.10.10">
    <property type="entry name" value="Winged helix-like DNA-binding domain superfamily/Winged helix DNA-binding domain"/>
    <property type="match status" value="1"/>
</dbReference>
<dbReference type="AlphaFoldDB" id="A0A9Q7EZV6"/>
<reference evidence="7" key="1">
    <citation type="submission" date="2021-04" db="EMBL/GenBank/DDBJ databases">
        <title>A novel Synergistetes isolate from a pyrite-forming mixed culture.</title>
        <authorList>
            <person name="Bunk B."/>
            <person name="Sproer C."/>
            <person name="Spring S."/>
            <person name="Pester M."/>
        </authorList>
    </citation>
    <scope>NUCLEOTIDE SEQUENCE [LARGE SCALE GENOMIC DNA]</scope>
    <source>
        <strain evidence="7">J.5.4.2-T.3.5.2</strain>
    </source>
</reference>
<evidence type="ECO:0000256" key="3">
    <source>
        <dbReference type="ARBA" id="ARBA00023125"/>
    </source>
</evidence>
<dbReference type="Gene3D" id="3.40.190.10">
    <property type="entry name" value="Periplasmic binding protein-like II"/>
    <property type="match status" value="2"/>
</dbReference>
<keyword evidence="3" id="KW-0238">DNA-binding</keyword>
<dbReference type="GO" id="GO:0032993">
    <property type="term" value="C:protein-DNA complex"/>
    <property type="evidence" value="ECO:0007669"/>
    <property type="project" value="TreeGrafter"/>
</dbReference>
<dbReference type="EMBL" id="CP072943">
    <property type="protein sequence ID" value="QTX33341.1"/>
    <property type="molecule type" value="Genomic_DNA"/>
</dbReference>
<dbReference type="CDD" id="cd08414">
    <property type="entry name" value="PBP2_LTTR_aromatics_like"/>
    <property type="match status" value="1"/>
</dbReference>
<dbReference type="GO" id="GO:0003700">
    <property type="term" value="F:DNA-binding transcription factor activity"/>
    <property type="evidence" value="ECO:0007669"/>
    <property type="project" value="InterPro"/>
</dbReference>